<feature type="signal peptide" evidence="2">
    <location>
        <begin position="1"/>
        <end position="24"/>
    </location>
</feature>
<keyword evidence="2" id="KW-0732">Signal</keyword>
<feature type="chain" id="PRO_5018748013" description="FAD/FMN-containing dehydrogenase" evidence="2">
    <location>
        <begin position="25"/>
        <end position="95"/>
    </location>
</feature>
<keyword evidence="4" id="KW-1185">Reference proteome</keyword>
<dbReference type="Proteomes" id="UP000270678">
    <property type="component" value="Chromosome"/>
</dbReference>
<dbReference type="RefSeq" id="WP_127001224.1">
    <property type="nucleotide sequence ID" value="NZ_CP034346.1"/>
</dbReference>
<reference evidence="4" key="1">
    <citation type="submission" date="2018-12" db="EMBL/GenBank/DDBJ databases">
        <title>Complete genome sequence of Paenibacillus sp. MBLB1234.</title>
        <authorList>
            <person name="Nam Y.-D."/>
            <person name="Kang J."/>
            <person name="Chung W.-H."/>
            <person name="Park Y.S."/>
        </authorList>
    </citation>
    <scope>NUCLEOTIDE SEQUENCE [LARGE SCALE GENOMIC DNA]</scope>
    <source>
        <strain evidence="4">MBLB1234</strain>
    </source>
</reference>
<feature type="region of interest" description="Disordered" evidence="1">
    <location>
        <begin position="60"/>
        <end position="83"/>
    </location>
</feature>
<accession>A0A3Q9IAW7</accession>
<dbReference type="EMBL" id="CP034346">
    <property type="protein sequence ID" value="AZS16532.1"/>
    <property type="molecule type" value="Genomic_DNA"/>
</dbReference>
<dbReference type="OrthoDB" id="2166958at2"/>
<gene>
    <name evidence="3" type="ORF">EI981_20120</name>
</gene>
<sequence>MRSKFVIALGVIVLTLGIGTAAYAAGDGQGLWASFQDMLPHMREVHPDLTDRQLEDMYQSCHGNSGQDGQGMMRSSNTTRSGGMMQYGGMMQSGF</sequence>
<evidence type="ECO:0000256" key="1">
    <source>
        <dbReference type="SAM" id="MobiDB-lite"/>
    </source>
</evidence>
<name>A0A3Q9IAW7_9BACL</name>
<organism evidence="3 4">
    <name type="scientific">Paenibacillus lutimineralis</name>
    <dbReference type="NCBI Taxonomy" id="2707005"/>
    <lineage>
        <taxon>Bacteria</taxon>
        <taxon>Bacillati</taxon>
        <taxon>Bacillota</taxon>
        <taxon>Bacilli</taxon>
        <taxon>Bacillales</taxon>
        <taxon>Paenibacillaceae</taxon>
        <taxon>Paenibacillus</taxon>
    </lineage>
</organism>
<feature type="compositionally biased region" description="Polar residues" evidence="1">
    <location>
        <begin position="61"/>
        <end position="80"/>
    </location>
</feature>
<dbReference type="AlphaFoldDB" id="A0A3Q9IAW7"/>
<evidence type="ECO:0000256" key="2">
    <source>
        <dbReference type="SAM" id="SignalP"/>
    </source>
</evidence>
<proteinExistence type="predicted"/>
<dbReference type="KEGG" id="plut:EI981_20120"/>
<evidence type="ECO:0000313" key="3">
    <source>
        <dbReference type="EMBL" id="AZS16532.1"/>
    </source>
</evidence>
<evidence type="ECO:0000313" key="4">
    <source>
        <dbReference type="Proteomes" id="UP000270678"/>
    </source>
</evidence>
<protein>
    <recommendedName>
        <fullName evidence="5">FAD/FMN-containing dehydrogenase</fullName>
    </recommendedName>
</protein>
<evidence type="ECO:0008006" key="5">
    <source>
        <dbReference type="Google" id="ProtNLM"/>
    </source>
</evidence>